<dbReference type="AlphaFoldDB" id="A0A0D8IU11"/>
<dbReference type="InterPro" id="IPR036162">
    <property type="entry name" value="Resolvase-like_N_sf"/>
</dbReference>
<dbReference type="PANTHER" id="PTHR30461:SF19">
    <property type="entry name" value="SITE-SPECIFIC RECOMBINASE RESOLVASE FAMILY"/>
    <property type="match status" value="1"/>
</dbReference>
<sequence>MDNRIYGYIRVSTREQNEERQVIAMREVGVPDRNIYKDKQSGKDFDRPQYKKLLRKIKKDDLLYIKSIDRLGRNYTEILEQWRFLTKEKGIDIVVLDMPLLDTRRGKDLLGTFLSDIVLQVLSFVAENERTNIRQRQAEGIAAAKARGIRFGRPPKPLPDGFHQAYQQWKSGALTGTAAARMCKMPLSTFRYRAEIYENVRLL</sequence>
<dbReference type="InterPro" id="IPR006119">
    <property type="entry name" value="Resolv_N"/>
</dbReference>
<dbReference type="InterPro" id="IPR006118">
    <property type="entry name" value="Recombinase_CS"/>
</dbReference>
<keyword evidence="8" id="KW-1185">Reference proteome</keyword>
<evidence type="ECO:0000259" key="6">
    <source>
        <dbReference type="PROSITE" id="PS51736"/>
    </source>
</evidence>
<dbReference type="PROSITE" id="PS00397">
    <property type="entry name" value="RECOMBINASES_1"/>
    <property type="match status" value="1"/>
</dbReference>
<dbReference type="GO" id="GO:0015074">
    <property type="term" value="P:DNA integration"/>
    <property type="evidence" value="ECO:0007669"/>
    <property type="project" value="UniProtKB-KW"/>
</dbReference>
<protein>
    <submittedName>
        <fullName evidence="7">Resolvase</fullName>
    </submittedName>
</protein>
<dbReference type="GO" id="GO:0000150">
    <property type="term" value="F:DNA strand exchange activity"/>
    <property type="evidence" value="ECO:0007669"/>
    <property type="project" value="InterPro"/>
</dbReference>
<feature type="active site" description="O-(5'-phospho-DNA)-serine intermediate" evidence="4 5">
    <location>
        <position position="12"/>
    </location>
</feature>
<dbReference type="Proteomes" id="UP000032483">
    <property type="component" value="Unassembled WGS sequence"/>
</dbReference>
<comment type="caution">
    <text evidence="7">The sequence shown here is derived from an EMBL/GenBank/DDBJ whole genome shotgun (WGS) entry which is preliminary data.</text>
</comment>
<dbReference type="PATRIC" id="fig|1550024.3.peg.4505"/>
<dbReference type="InterPro" id="IPR050639">
    <property type="entry name" value="SSR_resolvase"/>
</dbReference>
<evidence type="ECO:0000313" key="8">
    <source>
        <dbReference type="Proteomes" id="UP000032483"/>
    </source>
</evidence>
<dbReference type="EMBL" id="JXXK01000071">
    <property type="protein sequence ID" value="KJF38180.1"/>
    <property type="molecule type" value="Genomic_DNA"/>
</dbReference>
<dbReference type="PANTHER" id="PTHR30461">
    <property type="entry name" value="DNA-INVERTASE FROM LAMBDOID PROPHAGE"/>
    <property type="match status" value="1"/>
</dbReference>
<evidence type="ECO:0000256" key="4">
    <source>
        <dbReference type="PIRSR" id="PIRSR606118-50"/>
    </source>
</evidence>
<dbReference type="SMART" id="SM00857">
    <property type="entry name" value="Resolvase"/>
    <property type="match status" value="1"/>
</dbReference>
<dbReference type="Gene3D" id="3.40.50.1390">
    <property type="entry name" value="Resolvase, N-terminal catalytic domain"/>
    <property type="match status" value="1"/>
</dbReference>
<dbReference type="PROSITE" id="PS51736">
    <property type="entry name" value="RECOMBINASES_3"/>
    <property type="match status" value="1"/>
</dbReference>
<dbReference type="RefSeq" id="WP_050006769.1">
    <property type="nucleotide sequence ID" value="NZ_CAOJUJ010000064.1"/>
</dbReference>
<evidence type="ECO:0000256" key="5">
    <source>
        <dbReference type="PROSITE-ProRule" id="PRU10137"/>
    </source>
</evidence>
<dbReference type="SUPFAM" id="SSF53041">
    <property type="entry name" value="Resolvase-like"/>
    <property type="match status" value="1"/>
</dbReference>
<feature type="domain" description="Resolvase/invertase-type recombinase catalytic" evidence="6">
    <location>
        <begin position="4"/>
        <end position="148"/>
    </location>
</feature>
<accession>A0A0D8IU11</accession>
<keyword evidence="1" id="KW-0229">DNA integration</keyword>
<organism evidence="7 8">
    <name type="scientific">Ruthenibacterium lactatiformans</name>
    <dbReference type="NCBI Taxonomy" id="1550024"/>
    <lineage>
        <taxon>Bacteria</taxon>
        <taxon>Bacillati</taxon>
        <taxon>Bacillota</taxon>
        <taxon>Clostridia</taxon>
        <taxon>Eubacteriales</taxon>
        <taxon>Oscillospiraceae</taxon>
        <taxon>Ruthenibacterium</taxon>
    </lineage>
</organism>
<proteinExistence type="predicted"/>
<evidence type="ECO:0000256" key="1">
    <source>
        <dbReference type="ARBA" id="ARBA00022908"/>
    </source>
</evidence>
<evidence type="ECO:0000256" key="2">
    <source>
        <dbReference type="ARBA" id="ARBA00023125"/>
    </source>
</evidence>
<keyword evidence="2" id="KW-0238">DNA-binding</keyword>
<keyword evidence="3" id="KW-0233">DNA recombination</keyword>
<evidence type="ECO:0000313" key="7">
    <source>
        <dbReference type="EMBL" id="KJF38180.1"/>
    </source>
</evidence>
<gene>
    <name evidence="7" type="ORF">TQ39_19615</name>
</gene>
<name>A0A0D8IU11_9FIRM</name>
<dbReference type="GO" id="GO:0003677">
    <property type="term" value="F:DNA binding"/>
    <property type="evidence" value="ECO:0007669"/>
    <property type="project" value="UniProtKB-KW"/>
</dbReference>
<dbReference type="Pfam" id="PF00239">
    <property type="entry name" value="Resolvase"/>
    <property type="match status" value="1"/>
</dbReference>
<reference evidence="7" key="1">
    <citation type="submission" date="2015-02" db="EMBL/GenBank/DDBJ databases">
        <title>A novel member of the family Ruminococcaceae isolated from human feces.</title>
        <authorList>
            <person name="Shkoporov A.N."/>
            <person name="Chaplin A.V."/>
            <person name="Motuzova O.V."/>
            <person name="Kafarskaia L.I."/>
            <person name="Khokhlova E.V."/>
            <person name="Efimov B.A."/>
        </authorList>
    </citation>
    <scope>NUCLEOTIDE SEQUENCE [LARGE SCALE GENOMIC DNA]</scope>
    <source>
        <strain evidence="7">585-1</strain>
    </source>
</reference>
<evidence type="ECO:0000256" key="3">
    <source>
        <dbReference type="ARBA" id="ARBA00023172"/>
    </source>
</evidence>
<dbReference type="CDD" id="cd03768">
    <property type="entry name" value="SR_ResInv"/>
    <property type="match status" value="1"/>
</dbReference>